<dbReference type="STRING" id="525904.Tter_1737"/>
<proteinExistence type="predicted"/>
<protein>
    <recommendedName>
        <fullName evidence="1">DUF58 domain-containing protein</fullName>
    </recommendedName>
</protein>
<sequence length="303" mass="34215">MANVSFDLTDITSVMTPDLVRKLDSVSLMHRGRYSGRMRGERRSTKWGQSIEFADYRDYSPGDDLRRVDWNLYARSDRLYVKLMEEEEDRTVRLVLDTSNSMGFGTPSKISMAAGLAAAIGYLALNDLDNLVVVEPSPQGYTSSRRLRGRAGFRELLSMIASCRPSGKVNLERLLTRLASGLRRTELLVVISDLMEAGDVHRGLRRLRGRGSEVVLLHVLSRDEIEPQIADGQFELIDSETGEAISIRADNDALERYALELQSWLNGIRDTCKAVGITYLQVISDQDIEQILFDDLRRLKVLE</sequence>
<dbReference type="InterPro" id="IPR036465">
    <property type="entry name" value="vWFA_dom_sf"/>
</dbReference>
<dbReference type="InterPro" id="IPR002881">
    <property type="entry name" value="DUF58"/>
</dbReference>
<reference evidence="3" key="1">
    <citation type="journal article" date="2010" name="Stand. Genomic Sci.">
        <title>Complete genome sequence of 'Thermobaculum terrenum' type strain (YNP1).</title>
        <authorList>
            <person name="Kiss H."/>
            <person name="Cleland D."/>
            <person name="Lapidus A."/>
            <person name="Lucas S."/>
            <person name="Glavina Del Rio T."/>
            <person name="Nolan M."/>
            <person name="Tice H."/>
            <person name="Han C."/>
            <person name="Goodwin L."/>
            <person name="Pitluck S."/>
            <person name="Liolios K."/>
            <person name="Ivanova N."/>
            <person name="Mavromatis K."/>
            <person name="Ovchinnikova G."/>
            <person name="Pati A."/>
            <person name="Chen A."/>
            <person name="Palaniappan K."/>
            <person name="Land M."/>
            <person name="Hauser L."/>
            <person name="Chang Y."/>
            <person name="Jeffries C."/>
            <person name="Lu M."/>
            <person name="Brettin T."/>
            <person name="Detter J."/>
            <person name="Goker M."/>
            <person name="Tindall B."/>
            <person name="Beck B."/>
            <person name="McDermott T."/>
            <person name="Woyke T."/>
            <person name="Bristow J."/>
            <person name="Eisen J."/>
            <person name="Markowitz V."/>
            <person name="Hugenholtz P."/>
            <person name="Kyrpides N."/>
            <person name="Klenk H."/>
            <person name="Cheng J."/>
        </authorList>
    </citation>
    <scope>NUCLEOTIDE SEQUENCE [LARGE SCALE GENOMIC DNA]</scope>
    <source>
        <strain evidence="3">ATCC BAA-798 / YNP1</strain>
    </source>
</reference>
<gene>
    <name evidence="2" type="ordered locus">Tter_1737</name>
</gene>
<feature type="domain" description="DUF58" evidence="1">
    <location>
        <begin position="55"/>
        <end position="254"/>
    </location>
</feature>
<dbReference type="EMBL" id="CP001825">
    <property type="protein sequence ID" value="ACZ42643.1"/>
    <property type="molecule type" value="Genomic_DNA"/>
</dbReference>
<evidence type="ECO:0000313" key="2">
    <source>
        <dbReference type="EMBL" id="ACZ42643.1"/>
    </source>
</evidence>
<dbReference type="AlphaFoldDB" id="D1CCX8"/>
<dbReference type="Pfam" id="PF01882">
    <property type="entry name" value="DUF58"/>
    <property type="match status" value="1"/>
</dbReference>
<evidence type="ECO:0000259" key="1">
    <source>
        <dbReference type="Pfam" id="PF01882"/>
    </source>
</evidence>
<evidence type="ECO:0000313" key="3">
    <source>
        <dbReference type="Proteomes" id="UP000000323"/>
    </source>
</evidence>
<dbReference type="Proteomes" id="UP000000323">
    <property type="component" value="Chromosome 1"/>
</dbReference>
<dbReference type="KEGG" id="ttr:Tter_1737"/>
<dbReference type="PANTHER" id="PTHR33608">
    <property type="entry name" value="BLL2464 PROTEIN"/>
    <property type="match status" value="1"/>
</dbReference>
<keyword evidence="3" id="KW-1185">Reference proteome</keyword>
<dbReference type="RefSeq" id="WP_012875677.1">
    <property type="nucleotide sequence ID" value="NC_013525.1"/>
</dbReference>
<organism evidence="2 3">
    <name type="scientific">Thermobaculum terrenum (strain ATCC BAA-798 / CCMEE 7001 / YNP1)</name>
    <dbReference type="NCBI Taxonomy" id="525904"/>
    <lineage>
        <taxon>Bacteria</taxon>
        <taxon>Bacillati</taxon>
        <taxon>Chloroflexota</taxon>
        <taxon>Chloroflexia</taxon>
        <taxon>Candidatus Thermobaculales</taxon>
        <taxon>Candidatus Thermobaculaceae</taxon>
        <taxon>Thermobaculum</taxon>
    </lineage>
</organism>
<accession>D1CCX8</accession>
<dbReference type="OrthoDB" id="9776116at2"/>
<dbReference type="PANTHER" id="PTHR33608:SF7">
    <property type="entry name" value="DUF58 DOMAIN-CONTAINING PROTEIN"/>
    <property type="match status" value="1"/>
</dbReference>
<dbReference type="HOGENOM" id="CLU_054927_3_1_0"/>
<name>D1CCX8_THET1</name>
<dbReference type="SUPFAM" id="SSF53300">
    <property type="entry name" value="vWA-like"/>
    <property type="match status" value="1"/>
</dbReference>
<dbReference type="eggNOG" id="COG1721">
    <property type="taxonomic scope" value="Bacteria"/>
</dbReference>